<feature type="region of interest" description="Disordered" evidence="1">
    <location>
        <begin position="43"/>
        <end position="73"/>
    </location>
</feature>
<protein>
    <submittedName>
        <fullName evidence="2">Uncharacterized protein</fullName>
    </submittedName>
</protein>
<evidence type="ECO:0000313" key="3">
    <source>
        <dbReference type="Proteomes" id="UP001189429"/>
    </source>
</evidence>
<dbReference type="Proteomes" id="UP001189429">
    <property type="component" value="Unassembled WGS sequence"/>
</dbReference>
<feature type="compositionally biased region" description="Low complexity" evidence="1">
    <location>
        <begin position="223"/>
        <end position="234"/>
    </location>
</feature>
<organism evidence="2 3">
    <name type="scientific">Prorocentrum cordatum</name>
    <dbReference type="NCBI Taxonomy" id="2364126"/>
    <lineage>
        <taxon>Eukaryota</taxon>
        <taxon>Sar</taxon>
        <taxon>Alveolata</taxon>
        <taxon>Dinophyceae</taxon>
        <taxon>Prorocentrales</taxon>
        <taxon>Prorocentraceae</taxon>
        <taxon>Prorocentrum</taxon>
    </lineage>
</organism>
<feature type="compositionally biased region" description="Pro residues" evidence="1">
    <location>
        <begin position="199"/>
        <end position="208"/>
    </location>
</feature>
<feature type="compositionally biased region" description="Low complexity" evidence="1">
    <location>
        <begin position="287"/>
        <end position="306"/>
    </location>
</feature>
<accession>A0ABN9PUR4</accession>
<feature type="region of interest" description="Disordered" evidence="1">
    <location>
        <begin position="175"/>
        <end position="306"/>
    </location>
</feature>
<reference evidence="2" key="1">
    <citation type="submission" date="2023-10" db="EMBL/GenBank/DDBJ databases">
        <authorList>
            <person name="Chen Y."/>
            <person name="Shah S."/>
            <person name="Dougan E. K."/>
            <person name="Thang M."/>
            <person name="Chan C."/>
        </authorList>
    </citation>
    <scope>NUCLEOTIDE SEQUENCE [LARGE SCALE GENOMIC DNA]</scope>
</reference>
<comment type="caution">
    <text evidence="2">The sequence shown here is derived from an EMBL/GenBank/DDBJ whole genome shotgun (WGS) entry which is preliminary data.</text>
</comment>
<feature type="compositionally biased region" description="Gly residues" evidence="1">
    <location>
        <begin position="244"/>
        <end position="257"/>
    </location>
</feature>
<dbReference type="EMBL" id="CAUYUJ010001367">
    <property type="protein sequence ID" value="CAK0795554.1"/>
    <property type="molecule type" value="Genomic_DNA"/>
</dbReference>
<feature type="compositionally biased region" description="Polar residues" evidence="1">
    <location>
        <begin position="277"/>
        <end position="286"/>
    </location>
</feature>
<evidence type="ECO:0000313" key="2">
    <source>
        <dbReference type="EMBL" id="CAK0795554.1"/>
    </source>
</evidence>
<feature type="compositionally biased region" description="Gly residues" evidence="1">
    <location>
        <begin position="266"/>
        <end position="276"/>
    </location>
</feature>
<feature type="region of interest" description="Disordered" evidence="1">
    <location>
        <begin position="1"/>
        <end position="22"/>
    </location>
</feature>
<proteinExistence type="predicted"/>
<keyword evidence="3" id="KW-1185">Reference proteome</keyword>
<name>A0ABN9PUR4_9DINO</name>
<sequence length="306" mass="31652">MLDVEDLSPEQTTSFVDHCLQQPEGSAPAARWSVAAALQRRVSSKRCSSAEDPASPTKPRAGDGFSGRPARSRSEVPAALAEFAYDVTGGSPRGVLELLSEMERQQLLVPAGAGHLSLAKGCADARWLQDNMRPPQSLLARAFARFERLGPKQQACSPAPSPQEVQRVCAGLAERGSRALRRLPQPRPDGPERTEDDPPSSPRAPPVPRRVSRRASTAGVPRSPGGSDGASASPTRARQVSGTGVLGVAGGGAGSAAGAGAPPGRQRGGWTPGGAGQSASSSTRLCSATWPPTWSWSPSGRTSSSA</sequence>
<gene>
    <name evidence="2" type="ORF">PCOR1329_LOCUS5205</name>
</gene>
<evidence type="ECO:0000256" key="1">
    <source>
        <dbReference type="SAM" id="MobiDB-lite"/>
    </source>
</evidence>